<dbReference type="AlphaFoldDB" id="A0A1I7W9G9"/>
<keyword evidence="1" id="KW-1185">Reference proteome</keyword>
<dbReference type="Proteomes" id="UP000095283">
    <property type="component" value="Unplaced"/>
</dbReference>
<reference evidence="2" key="1">
    <citation type="submission" date="2016-11" db="UniProtKB">
        <authorList>
            <consortium name="WormBaseParasite"/>
        </authorList>
    </citation>
    <scope>IDENTIFICATION</scope>
</reference>
<dbReference type="WBParaSite" id="Hba_01307">
    <property type="protein sequence ID" value="Hba_01307"/>
    <property type="gene ID" value="Hba_01307"/>
</dbReference>
<evidence type="ECO:0000313" key="2">
    <source>
        <dbReference type="WBParaSite" id="Hba_01307"/>
    </source>
</evidence>
<evidence type="ECO:0000313" key="1">
    <source>
        <dbReference type="Proteomes" id="UP000095283"/>
    </source>
</evidence>
<sequence>MNSADYQDVCGHRLVPYFPHYPVSKHQDLAGGQYCGHSRLALPLSLY</sequence>
<proteinExistence type="predicted"/>
<accession>A0A1I7W9G9</accession>
<protein>
    <submittedName>
        <fullName evidence="2">Transposase</fullName>
    </submittedName>
</protein>
<name>A0A1I7W9G9_HETBA</name>
<organism evidence="1 2">
    <name type="scientific">Heterorhabditis bacteriophora</name>
    <name type="common">Entomopathogenic nematode worm</name>
    <dbReference type="NCBI Taxonomy" id="37862"/>
    <lineage>
        <taxon>Eukaryota</taxon>
        <taxon>Metazoa</taxon>
        <taxon>Ecdysozoa</taxon>
        <taxon>Nematoda</taxon>
        <taxon>Chromadorea</taxon>
        <taxon>Rhabditida</taxon>
        <taxon>Rhabditina</taxon>
        <taxon>Rhabditomorpha</taxon>
        <taxon>Strongyloidea</taxon>
        <taxon>Heterorhabditidae</taxon>
        <taxon>Heterorhabditis</taxon>
    </lineage>
</organism>